<dbReference type="PANTHER" id="PTHR48081">
    <property type="entry name" value="AB HYDROLASE SUPERFAMILY PROTEIN C4A8.06C"/>
    <property type="match status" value="1"/>
</dbReference>
<dbReference type="SUPFAM" id="SSF53474">
    <property type="entry name" value="alpha/beta-Hydrolases"/>
    <property type="match status" value="1"/>
</dbReference>
<reference evidence="4 5" key="1">
    <citation type="journal article" date="2019" name="Int. J. Syst. Evol. Microbiol.">
        <title>Streptomyces cadmiisoli sp. nov., a novel actinomycete isolated from cadmium-contaminated soil.</title>
        <authorList>
            <person name="Li K."/>
            <person name="Tang X."/>
            <person name="Zhao J."/>
            <person name="Guo Y."/>
            <person name="Tang Y."/>
            <person name="Gao J."/>
        </authorList>
    </citation>
    <scope>NUCLEOTIDE SEQUENCE [LARGE SCALE GENOMIC DNA]</scope>
    <source>
        <strain evidence="4 5">ZFG47</strain>
    </source>
</reference>
<dbReference type="PANTHER" id="PTHR48081:SF8">
    <property type="entry name" value="ALPHA_BETA HYDROLASE FOLD-3 DOMAIN-CONTAINING PROTEIN-RELATED"/>
    <property type="match status" value="1"/>
</dbReference>
<dbReference type="RefSeq" id="WP_112437712.1">
    <property type="nucleotide sequence ID" value="NZ_CP030073.1"/>
</dbReference>
<accession>A0A2Z4IQV5</accession>
<dbReference type="AlphaFoldDB" id="A0A2Z4IQV5"/>
<dbReference type="Pfam" id="PF07859">
    <property type="entry name" value="Abhydrolase_3"/>
    <property type="match status" value="1"/>
</dbReference>
<dbReference type="KEGG" id="scad:DN051_01750"/>
<feature type="domain" description="Alpha/beta hydrolase fold-3" evidence="3">
    <location>
        <begin position="87"/>
        <end position="288"/>
    </location>
</feature>
<dbReference type="InterPro" id="IPR029058">
    <property type="entry name" value="AB_hydrolase_fold"/>
</dbReference>
<dbReference type="InterPro" id="IPR013094">
    <property type="entry name" value="AB_hydrolase_3"/>
</dbReference>
<protein>
    <recommendedName>
        <fullName evidence="3">Alpha/beta hydrolase fold-3 domain-containing protein</fullName>
    </recommendedName>
</protein>
<evidence type="ECO:0000256" key="2">
    <source>
        <dbReference type="ARBA" id="ARBA00022801"/>
    </source>
</evidence>
<dbReference type="EMBL" id="CP030073">
    <property type="protein sequence ID" value="AWW35541.1"/>
    <property type="molecule type" value="Genomic_DNA"/>
</dbReference>
<name>A0A2Z4IQV5_9ACTN</name>
<dbReference type="Proteomes" id="UP000249616">
    <property type="component" value="Chromosome"/>
</dbReference>
<evidence type="ECO:0000313" key="5">
    <source>
        <dbReference type="Proteomes" id="UP000249616"/>
    </source>
</evidence>
<keyword evidence="5" id="KW-1185">Reference proteome</keyword>
<dbReference type="InterPro" id="IPR050300">
    <property type="entry name" value="GDXG_lipolytic_enzyme"/>
</dbReference>
<dbReference type="GO" id="GO:0016787">
    <property type="term" value="F:hydrolase activity"/>
    <property type="evidence" value="ECO:0007669"/>
    <property type="project" value="UniProtKB-KW"/>
</dbReference>
<dbReference type="InterPro" id="IPR002168">
    <property type="entry name" value="Lipase_GDXG_HIS_AS"/>
</dbReference>
<dbReference type="Gene3D" id="3.40.50.1820">
    <property type="entry name" value="alpha/beta hydrolase"/>
    <property type="match status" value="1"/>
</dbReference>
<evidence type="ECO:0000259" key="3">
    <source>
        <dbReference type="Pfam" id="PF07859"/>
    </source>
</evidence>
<comment type="similarity">
    <text evidence="1">Belongs to the 'GDXG' lipolytic enzyme family.</text>
</comment>
<sequence>MSPAENAANGIWPEFQAIIDKDGASGHPGLEDLPVESARRIMASALVRWGGARNSQVVVEEMRMPAAGDLVGVRVYRPRGTTRRPTVVFFHGGGFVLGDLDTHDAVASRLAHHAGATVVSVDYTRAPEASAEAMLAQCRDIVLSLREWAERQPDWSGSLGVVGDSAGATLAWHSISSLSWVHERVIDGALLFYPPVFPECSTASWEAMASRHFLARSTMRWFWTQFFEGGCGPTWEPLRVTSNLPRVDLVVGSRDPLVDECLQLGRSIGESNATSQTLVVPGAVHGFAGMGVVSPRAEALVIDLFRAFGARLSAHVVTDR</sequence>
<proteinExistence type="inferred from homology"/>
<gene>
    <name evidence="4" type="ORF">DN051_01750</name>
</gene>
<evidence type="ECO:0000313" key="4">
    <source>
        <dbReference type="EMBL" id="AWW35541.1"/>
    </source>
</evidence>
<dbReference type="PROSITE" id="PS01173">
    <property type="entry name" value="LIPASE_GDXG_HIS"/>
    <property type="match status" value="1"/>
</dbReference>
<evidence type="ECO:0000256" key="1">
    <source>
        <dbReference type="ARBA" id="ARBA00010515"/>
    </source>
</evidence>
<organism evidence="4 5">
    <name type="scientific">Streptomyces cadmiisoli</name>
    <dbReference type="NCBI Taxonomy" id="2184053"/>
    <lineage>
        <taxon>Bacteria</taxon>
        <taxon>Bacillati</taxon>
        <taxon>Actinomycetota</taxon>
        <taxon>Actinomycetes</taxon>
        <taxon>Kitasatosporales</taxon>
        <taxon>Streptomycetaceae</taxon>
        <taxon>Streptomyces</taxon>
        <taxon>Streptomyces aurantiacus group</taxon>
    </lineage>
</organism>
<keyword evidence="2" id="KW-0378">Hydrolase</keyword>